<dbReference type="EC" id="2.1.1.222" evidence="3"/>
<reference evidence="3 4" key="1">
    <citation type="submission" date="2024-10" db="EMBL/GenBank/DDBJ databases">
        <title>The Natural Products Discovery Center: Release of the First 8490 Sequenced Strains for Exploring Actinobacteria Biosynthetic Diversity.</title>
        <authorList>
            <person name="Kalkreuter E."/>
            <person name="Kautsar S.A."/>
            <person name="Yang D."/>
            <person name="Bader C.D."/>
            <person name="Teijaro C.N."/>
            <person name="Fluegel L."/>
            <person name="Davis C.M."/>
            <person name="Simpson J.R."/>
            <person name="Lauterbach L."/>
            <person name="Steele A.D."/>
            <person name="Gui C."/>
            <person name="Meng S."/>
            <person name="Li G."/>
            <person name="Viehrig K."/>
            <person name="Ye F."/>
            <person name="Su P."/>
            <person name="Kiefer A.F."/>
            <person name="Nichols A."/>
            <person name="Cepeda A.J."/>
            <person name="Yan W."/>
            <person name="Fan B."/>
            <person name="Jiang Y."/>
            <person name="Adhikari A."/>
            <person name="Zheng C.-J."/>
            <person name="Schuster L."/>
            <person name="Cowan T.M."/>
            <person name="Smanski M.J."/>
            <person name="Chevrette M.G."/>
            <person name="De Carvalho L.P.S."/>
            <person name="Shen B."/>
        </authorList>
    </citation>
    <scope>NUCLEOTIDE SEQUENCE [LARGE SCALE GENOMIC DNA]</scope>
    <source>
        <strain evidence="3 4">NPDC019275</strain>
    </source>
</reference>
<evidence type="ECO:0000313" key="3">
    <source>
        <dbReference type="EMBL" id="MFI2472741.1"/>
    </source>
</evidence>
<keyword evidence="1 3" id="KW-0808">Transferase</keyword>
<name>A0ABW7WV70_9NOCA</name>
<dbReference type="GO" id="GO:0032259">
    <property type="term" value="P:methylation"/>
    <property type="evidence" value="ECO:0007669"/>
    <property type="project" value="UniProtKB-KW"/>
</dbReference>
<dbReference type="SUPFAM" id="SSF53335">
    <property type="entry name" value="S-adenosyl-L-methionine-dependent methyltransferases"/>
    <property type="match status" value="1"/>
</dbReference>
<dbReference type="EC" id="2.1.1.64" evidence="3"/>
<dbReference type="Proteomes" id="UP001611415">
    <property type="component" value="Unassembled WGS sequence"/>
</dbReference>
<dbReference type="Pfam" id="PF13649">
    <property type="entry name" value="Methyltransf_25"/>
    <property type="match status" value="1"/>
</dbReference>
<dbReference type="GO" id="GO:0061542">
    <property type="term" value="F:3-demethylubiquinol 3-O-methyltransferase activity"/>
    <property type="evidence" value="ECO:0007669"/>
    <property type="project" value="UniProtKB-EC"/>
</dbReference>
<dbReference type="RefSeq" id="WP_357401434.1">
    <property type="nucleotide sequence ID" value="NZ_JBEYCD010000002.1"/>
</dbReference>
<dbReference type="InterPro" id="IPR029063">
    <property type="entry name" value="SAM-dependent_MTases_sf"/>
</dbReference>
<keyword evidence="3" id="KW-0489">Methyltransferase</keyword>
<dbReference type="CDD" id="cd02440">
    <property type="entry name" value="AdoMet_MTases"/>
    <property type="match status" value="1"/>
</dbReference>
<evidence type="ECO:0000256" key="1">
    <source>
        <dbReference type="ARBA" id="ARBA00022679"/>
    </source>
</evidence>
<evidence type="ECO:0000259" key="2">
    <source>
        <dbReference type="Pfam" id="PF13649"/>
    </source>
</evidence>
<sequence length="205" mass="22287">MPEQLDHAFWEARYRGHSTTQHPQPNPHLTVEAANLTPGRALDAGCGEGAEAVWLAAHGWRVTAVDFATAALDRAGQLANLRGPEIADRIDWLAADLTEWTPEEHAYDLVCSHYAHPVTGAETLLRRLAPAVAPGGTLLIVGHHPSDAHSAAHATGVHVTAEDLAATLEPDRWEITVAETRSRTMTHGSHQIELRDTVLVARKQR</sequence>
<proteinExistence type="predicted"/>
<dbReference type="EMBL" id="JBIRYO010000002">
    <property type="protein sequence ID" value="MFI2472741.1"/>
    <property type="molecule type" value="Genomic_DNA"/>
</dbReference>
<dbReference type="GO" id="GO:0102208">
    <property type="term" value="F:2-polyprenyl-6-hydroxyphenol methylase activity"/>
    <property type="evidence" value="ECO:0007669"/>
    <property type="project" value="UniProtKB-EC"/>
</dbReference>
<dbReference type="Gene3D" id="3.40.50.150">
    <property type="entry name" value="Vaccinia Virus protein VP39"/>
    <property type="match status" value="1"/>
</dbReference>
<dbReference type="PANTHER" id="PTHR43861">
    <property type="entry name" value="TRANS-ACONITATE 2-METHYLTRANSFERASE-RELATED"/>
    <property type="match status" value="1"/>
</dbReference>
<feature type="domain" description="Methyltransferase" evidence="2">
    <location>
        <begin position="42"/>
        <end position="136"/>
    </location>
</feature>
<accession>A0ABW7WV70</accession>
<evidence type="ECO:0000313" key="4">
    <source>
        <dbReference type="Proteomes" id="UP001611415"/>
    </source>
</evidence>
<dbReference type="InterPro" id="IPR041698">
    <property type="entry name" value="Methyltransf_25"/>
</dbReference>
<comment type="caution">
    <text evidence="3">The sequence shown here is derived from an EMBL/GenBank/DDBJ whole genome shotgun (WGS) entry which is preliminary data.</text>
</comment>
<gene>
    <name evidence="3" type="ORF">ACH49W_05120</name>
</gene>
<organism evidence="3 4">
    <name type="scientific">Nocardia xishanensis</name>
    <dbReference type="NCBI Taxonomy" id="238964"/>
    <lineage>
        <taxon>Bacteria</taxon>
        <taxon>Bacillati</taxon>
        <taxon>Actinomycetota</taxon>
        <taxon>Actinomycetes</taxon>
        <taxon>Mycobacteriales</taxon>
        <taxon>Nocardiaceae</taxon>
        <taxon>Nocardia</taxon>
    </lineage>
</organism>
<keyword evidence="4" id="KW-1185">Reference proteome</keyword>
<protein>
    <submittedName>
        <fullName evidence="3">Class I SAM-dependent methyltransferase</fullName>
        <ecNumber evidence="3">2.1.1.222</ecNumber>
        <ecNumber evidence="3">2.1.1.64</ecNumber>
    </submittedName>
</protein>